<evidence type="ECO:0000256" key="1">
    <source>
        <dbReference type="SAM" id="MobiDB-lite"/>
    </source>
</evidence>
<dbReference type="EMBL" id="JARGYT010000009">
    <property type="protein sequence ID" value="MDZ5761911.1"/>
    <property type="molecule type" value="Genomic_DNA"/>
</dbReference>
<evidence type="ECO:0000313" key="3">
    <source>
        <dbReference type="Proteomes" id="UP001293791"/>
    </source>
</evidence>
<dbReference type="Proteomes" id="UP001293791">
    <property type="component" value="Unassembled WGS sequence"/>
</dbReference>
<sequence>MSYITITIVYLLIYMDYVHVFRGTKNIKEISEMVKNHSIHGRMKFEPNNPDELEQLLINQVGLNENATVDAKGAKSPFISCTSDINEALSFGAGMCIVITINIKDIKFYKDTTFPDIATNYFDDIIRADGKIYPIIQGQNMELLIPDGTPICGLSCIVGSSKGIEPLAIDEFIKKLKGSDLNQDSDKPASFRDRIGGEKGAARHI</sequence>
<comment type="caution">
    <text evidence="2">The sequence shown here is derived from an EMBL/GenBank/DDBJ whole genome shotgun (WGS) entry which is preliminary data.</text>
</comment>
<feature type="region of interest" description="Disordered" evidence="1">
    <location>
        <begin position="182"/>
        <end position="205"/>
    </location>
</feature>
<keyword evidence="3" id="KW-1185">Reference proteome</keyword>
<organism evidence="2 3">
    <name type="scientific">Candidatus Cyrtobacter comes</name>
    <dbReference type="NCBI Taxonomy" id="675776"/>
    <lineage>
        <taxon>Bacteria</taxon>
        <taxon>Pseudomonadati</taxon>
        <taxon>Pseudomonadota</taxon>
        <taxon>Alphaproteobacteria</taxon>
        <taxon>Rickettsiales</taxon>
        <taxon>Candidatus Midichloriaceae</taxon>
        <taxon>Candidatus Cyrtobacter</taxon>
    </lineage>
</organism>
<protein>
    <submittedName>
        <fullName evidence="2">Uncharacterized protein</fullName>
    </submittedName>
</protein>
<accession>A0ABU5L708</accession>
<reference evidence="2 3" key="1">
    <citation type="submission" date="2023-02" db="EMBL/GenBank/DDBJ databases">
        <title>Host association and intracellularity evolved multiple times independently in the Rickettsiales.</title>
        <authorList>
            <person name="Castelli M."/>
            <person name="Nardi T."/>
            <person name="Gammuto L."/>
            <person name="Bellinzona G."/>
            <person name="Sabaneyeva E."/>
            <person name="Potekhin A."/>
            <person name="Serra V."/>
            <person name="Petroni G."/>
            <person name="Sassera D."/>
        </authorList>
    </citation>
    <scope>NUCLEOTIDE SEQUENCE [LARGE SCALE GENOMIC DNA]</scope>
    <source>
        <strain evidence="2 3">BOD18</strain>
    </source>
</reference>
<name>A0ABU5L708_9RICK</name>
<proteinExistence type="predicted"/>
<evidence type="ECO:0000313" key="2">
    <source>
        <dbReference type="EMBL" id="MDZ5761911.1"/>
    </source>
</evidence>
<gene>
    <name evidence="2" type="ORF">Cyrtocomes_00271</name>
</gene>